<organism evidence="2 3">
    <name type="scientific">Streptomyces chilikensis</name>
    <dbReference type="NCBI Taxonomy" id="1194079"/>
    <lineage>
        <taxon>Bacteria</taxon>
        <taxon>Bacillati</taxon>
        <taxon>Actinomycetota</taxon>
        <taxon>Actinomycetes</taxon>
        <taxon>Kitasatosporales</taxon>
        <taxon>Streptomycetaceae</taxon>
        <taxon>Streptomyces</taxon>
    </lineage>
</organism>
<name>A0ABV3ERJ8_9ACTN</name>
<keyword evidence="3" id="KW-1185">Reference proteome</keyword>
<feature type="domain" description="GmrSD restriction endonucleases C-terminal" evidence="1">
    <location>
        <begin position="87"/>
        <end position="191"/>
    </location>
</feature>
<keyword evidence="2" id="KW-0540">Nuclease</keyword>
<evidence type="ECO:0000313" key="3">
    <source>
        <dbReference type="Proteomes" id="UP001551584"/>
    </source>
</evidence>
<dbReference type="Proteomes" id="UP001551584">
    <property type="component" value="Unassembled WGS sequence"/>
</dbReference>
<comment type="caution">
    <text evidence="2">The sequence shown here is derived from an EMBL/GenBank/DDBJ whole genome shotgun (WGS) entry which is preliminary data.</text>
</comment>
<keyword evidence="2" id="KW-0378">Hydrolase</keyword>
<sequence>MTLTTLSPAAAHAAPGDTVTLPVSEALAGLPVQGEVRDGYSRDLFRHWVDADRDGCSTRAEVLLAEAVTAPAVGSGCSLTGGSWYSLYDSRTLTSATQLDIDHLVPLAESWDSGASGWTAGERQAFANDLDDPRSLIAVSAASNRSKSDQDPATWMPPTAAYHCEYVTTWVVVKTRWGLTVDEAERDALAGVLSQCPDTVVEVTLAR</sequence>
<evidence type="ECO:0000259" key="1">
    <source>
        <dbReference type="Pfam" id="PF07510"/>
    </source>
</evidence>
<dbReference type="PANTHER" id="PTHR24094:SF15">
    <property type="entry name" value="AMP-DEPENDENT SYNTHETASE_LIGASE DOMAIN-CONTAINING PROTEIN-RELATED"/>
    <property type="match status" value="1"/>
</dbReference>
<gene>
    <name evidence="2" type="ORF">AB0D95_16475</name>
</gene>
<dbReference type="PANTHER" id="PTHR24094">
    <property type="entry name" value="SECRETED PROTEIN"/>
    <property type="match status" value="1"/>
</dbReference>
<dbReference type="Pfam" id="PF07510">
    <property type="entry name" value="GmrSD_C"/>
    <property type="match status" value="1"/>
</dbReference>
<dbReference type="InterPro" id="IPR011089">
    <property type="entry name" value="GmrSD_C"/>
</dbReference>
<reference evidence="2 3" key="1">
    <citation type="submission" date="2024-06" db="EMBL/GenBank/DDBJ databases">
        <title>The Natural Products Discovery Center: Release of the First 8490 Sequenced Strains for Exploring Actinobacteria Biosynthetic Diversity.</title>
        <authorList>
            <person name="Kalkreuter E."/>
            <person name="Kautsar S.A."/>
            <person name="Yang D."/>
            <person name="Bader C.D."/>
            <person name="Teijaro C.N."/>
            <person name="Fluegel L."/>
            <person name="Davis C.M."/>
            <person name="Simpson J.R."/>
            <person name="Lauterbach L."/>
            <person name="Steele A.D."/>
            <person name="Gui C."/>
            <person name="Meng S."/>
            <person name="Li G."/>
            <person name="Viehrig K."/>
            <person name="Ye F."/>
            <person name="Su P."/>
            <person name="Kiefer A.F."/>
            <person name="Nichols A."/>
            <person name="Cepeda A.J."/>
            <person name="Yan W."/>
            <person name="Fan B."/>
            <person name="Jiang Y."/>
            <person name="Adhikari A."/>
            <person name="Zheng C.-J."/>
            <person name="Schuster L."/>
            <person name="Cowan T.M."/>
            <person name="Smanski M.J."/>
            <person name="Chevrette M.G."/>
            <person name="De Carvalho L.P.S."/>
            <person name="Shen B."/>
        </authorList>
    </citation>
    <scope>NUCLEOTIDE SEQUENCE [LARGE SCALE GENOMIC DNA]</scope>
    <source>
        <strain evidence="2 3">NPDC048117</strain>
    </source>
</reference>
<keyword evidence="2" id="KW-0255">Endonuclease</keyword>
<evidence type="ECO:0000313" key="2">
    <source>
        <dbReference type="EMBL" id="MEU9578832.1"/>
    </source>
</evidence>
<accession>A0ABV3ERJ8</accession>
<proteinExistence type="predicted"/>
<protein>
    <submittedName>
        <fullName evidence="2">HNH endonuclease family protein</fullName>
    </submittedName>
</protein>
<dbReference type="EMBL" id="JBEZNA010000034">
    <property type="protein sequence ID" value="MEU9578832.1"/>
    <property type="molecule type" value="Genomic_DNA"/>
</dbReference>
<dbReference type="GO" id="GO:0004519">
    <property type="term" value="F:endonuclease activity"/>
    <property type="evidence" value="ECO:0007669"/>
    <property type="project" value="UniProtKB-KW"/>
</dbReference>